<proteinExistence type="predicted"/>
<evidence type="ECO:0000256" key="1">
    <source>
        <dbReference type="SAM" id="MobiDB-lite"/>
    </source>
</evidence>
<accession>A0A4R4TG20</accession>
<keyword evidence="2" id="KW-1133">Transmembrane helix</keyword>
<gene>
    <name evidence="3" type="ORF">E1283_17715</name>
</gene>
<feature type="region of interest" description="Disordered" evidence="1">
    <location>
        <begin position="1"/>
        <end position="26"/>
    </location>
</feature>
<keyword evidence="2" id="KW-0812">Transmembrane</keyword>
<sequence>MDEFEQRLTRLMRGAQEPAPFEARHRERLRAGVRARRRARAARRAAGSVLAVTAIAVGAFLLPDAPFGREPAEPRPELPASRPSPGETSAPAYQEGPGPEASDPPLSTTEETTTEETTSERSATTDAAD</sequence>
<keyword evidence="4" id="KW-1185">Reference proteome</keyword>
<dbReference type="EMBL" id="SMKI01000176">
    <property type="protein sequence ID" value="TDC73893.1"/>
    <property type="molecule type" value="Genomic_DNA"/>
</dbReference>
<dbReference type="AlphaFoldDB" id="A0A4R4TG20"/>
<dbReference type="RefSeq" id="WP_132819040.1">
    <property type="nucleotide sequence ID" value="NZ_SMKI01000176.1"/>
</dbReference>
<name>A0A4R4TG20_9ACTN</name>
<evidence type="ECO:0000313" key="4">
    <source>
        <dbReference type="Proteomes" id="UP000295345"/>
    </source>
</evidence>
<comment type="caution">
    <text evidence="3">The sequence shown here is derived from an EMBL/GenBank/DDBJ whole genome shotgun (WGS) entry which is preliminary data.</text>
</comment>
<keyword evidence="2" id="KW-0472">Membrane</keyword>
<evidence type="ECO:0000313" key="3">
    <source>
        <dbReference type="EMBL" id="TDC73893.1"/>
    </source>
</evidence>
<protein>
    <submittedName>
        <fullName evidence="3">Cellulase</fullName>
    </submittedName>
</protein>
<feature type="compositionally biased region" description="Low complexity" evidence="1">
    <location>
        <begin position="120"/>
        <end position="129"/>
    </location>
</feature>
<organism evidence="3 4">
    <name type="scientific">Streptomyces hainanensis</name>
    <dbReference type="NCBI Taxonomy" id="402648"/>
    <lineage>
        <taxon>Bacteria</taxon>
        <taxon>Bacillati</taxon>
        <taxon>Actinomycetota</taxon>
        <taxon>Actinomycetes</taxon>
        <taxon>Kitasatosporales</taxon>
        <taxon>Streptomycetaceae</taxon>
        <taxon>Streptomyces</taxon>
    </lineage>
</organism>
<reference evidence="3 4" key="1">
    <citation type="submission" date="2019-03" db="EMBL/GenBank/DDBJ databases">
        <title>Draft genome sequences of novel Actinobacteria.</title>
        <authorList>
            <person name="Sahin N."/>
            <person name="Ay H."/>
            <person name="Saygin H."/>
        </authorList>
    </citation>
    <scope>NUCLEOTIDE SEQUENCE [LARGE SCALE GENOMIC DNA]</scope>
    <source>
        <strain evidence="3 4">DSM 41900</strain>
    </source>
</reference>
<dbReference type="Proteomes" id="UP000295345">
    <property type="component" value="Unassembled WGS sequence"/>
</dbReference>
<feature type="transmembrane region" description="Helical" evidence="2">
    <location>
        <begin position="45"/>
        <end position="62"/>
    </location>
</feature>
<feature type="region of interest" description="Disordered" evidence="1">
    <location>
        <begin position="64"/>
        <end position="129"/>
    </location>
</feature>
<evidence type="ECO:0000256" key="2">
    <source>
        <dbReference type="SAM" id="Phobius"/>
    </source>
</evidence>